<dbReference type="PROSITE" id="PS50847">
    <property type="entry name" value="GRAM_POS_ANCHORING"/>
    <property type="match status" value="1"/>
</dbReference>
<feature type="region of interest" description="Disordered" evidence="8">
    <location>
        <begin position="544"/>
        <end position="633"/>
    </location>
</feature>
<name>A0A1E5L0M3_9ENTE</name>
<dbReference type="NCBIfam" id="TIGR02543">
    <property type="entry name" value="List_Bact_rpt"/>
    <property type="match status" value="1"/>
</dbReference>
<proteinExistence type="predicted"/>
<keyword evidence="7" id="KW-0572">Peptidoglycan-anchor</keyword>
<keyword evidence="13" id="KW-1185">Reference proteome</keyword>
<evidence type="ECO:0000256" key="5">
    <source>
        <dbReference type="ARBA" id="ARBA00022729"/>
    </source>
</evidence>
<evidence type="ECO:0000256" key="1">
    <source>
        <dbReference type="ARBA" id="ARBA00004196"/>
    </source>
</evidence>
<dbReference type="InterPro" id="IPR055414">
    <property type="entry name" value="LRR_R13L4/SHOC2-like"/>
</dbReference>
<dbReference type="GO" id="GO:0030313">
    <property type="term" value="C:cell envelope"/>
    <property type="evidence" value="ECO:0007669"/>
    <property type="project" value="UniProtKB-SubCell"/>
</dbReference>
<dbReference type="InterPro" id="IPR032675">
    <property type="entry name" value="LRR_dom_sf"/>
</dbReference>
<evidence type="ECO:0000256" key="6">
    <source>
        <dbReference type="ARBA" id="ARBA00022737"/>
    </source>
</evidence>
<comment type="subcellular location">
    <subcellularLocation>
        <location evidence="1">Cell envelope</location>
    </subcellularLocation>
</comment>
<evidence type="ECO:0000256" key="9">
    <source>
        <dbReference type="SAM" id="Phobius"/>
    </source>
</evidence>
<gene>
    <name evidence="12" type="ORF">BCR26_08335</name>
</gene>
<accession>A0A1E5L0M3</accession>
<feature type="domain" description="Gram-positive cocci surface proteins LPxTG" evidence="11">
    <location>
        <begin position="630"/>
        <end position="662"/>
    </location>
</feature>
<evidence type="ECO:0000256" key="8">
    <source>
        <dbReference type="SAM" id="MobiDB-lite"/>
    </source>
</evidence>
<sequence>MLTKTKIGLILGVAFLLVGQPSISLASADFGSESVESGTTVDTVESSDSTEKLDEGELPQSKTEEPVDSKSADVTNNEVPEMEFQAFKSASVGQTIAESFTDPKLAQAIAAILAGGEVHAVLTQAMVNSTTTLNLSSKNLQDLTGIELFTNLETLNVRNNQLTSLPESISSLVGLQALYLDNNQLTNLPSTIGSLVNLEQLSVSSNQLTGLPDSFPNLISLNQLDLEYNQLTGLPENIGQLTNLQYFYLFNNQISTLPNSIGGLVNLEEMDVSNNILTTLPENFSNLTQLVLLDLGNNRLVSLPDGFGGLTNLEFLSIAGNQLTSLPTGFNELRSLSSLMLNRNLLPTGYDTTLKSLGMNGTVNYQTQRQLVLKKGIVPYTIANGTDLNGINLFDTVQLSDDSTVSSDQQLVLTGYVDENGASIILSDYIKNGIIQKNGTIFAKVRATGAGIFPDNSDHAMTAEQLQLNFNATYYDTVFNLNGATGTVPSTQAVVEGELNVSVEEPTRAGYTFLGWNTAEDGGGTMWDFEKNVMPAENITLYAQWKSTSENPSDLNKKSESKSESKNDTDILGKEKVATKIASDAKELQGETTATASNSASTSSVSSKLEENAKPISGENKNEVASKRTLPNTGESNSFSITLPLLVLLGVSLLLIRKKRKI</sequence>
<keyword evidence="9" id="KW-0812">Transmembrane</keyword>
<feature type="compositionally biased region" description="Polar residues" evidence="8">
    <location>
        <begin position="545"/>
        <end position="554"/>
    </location>
</feature>
<reference evidence="12 13" key="1">
    <citation type="submission" date="2016-09" db="EMBL/GenBank/DDBJ databases">
        <authorList>
            <person name="Capua I."/>
            <person name="De Benedictis P."/>
            <person name="Joannis T."/>
            <person name="Lombin L.H."/>
            <person name="Cattoli G."/>
        </authorList>
    </citation>
    <scope>NUCLEOTIDE SEQUENCE [LARGE SCALE GENOMIC DNA]</scope>
    <source>
        <strain evidence="12 13">LMG 25899</strain>
    </source>
</reference>
<dbReference type="SMART" id="SM00369">
    <property type="entry name" value="LRR_TYP"/>
    <property type="match status" value="9"/>
</dbReference>
<organism evidence="12 13">
    <name type="scientific">Enterococcus rivorum</name>
    <dbReference type="NCBI Taxonomy" id="762845"/>
    <lineage>
        <taxon>Bacteria</taxon>
        <taxon>Bacillati</taxon>
        <taxon>Bacillota</taxon>
        <taxon>Bacilli</taxon>
        <taxon>Lactobacillales</taxon>
        <taxon>Enterococcaceae</taxon>
        <taxon>Enterococcus</taxon>
    </lineage>
</organism>
<dbReference type="Pfam" id="PF23598">
    <property type="entry name" value="LRR_14"/>
    <property type="match status" value="2"/>
</dbReference>
<feature type="compositionally biased region" description="Basic and acidic residues" evidence="8">
    <location>
        <begin position="62"/>
        <end position="71"/>
    </location>
</feature>
<keyword evidence="5 10" id="KW-0732">Signal</keyword>
<dbReference type="PANTHER" id="PTHR45752:SF187">
    <property type="entry name" value="LEUCINE-RICH REPEAT AND IQ DOMAIN-CONTAINING PROTEIN 4"/>
    <property type="match status" value="1"/>
</dbReference>
<feature type="compositionally biased region" description="Basic and acidic residues" evidence="8">
    <location>
        <begin position="555"/>
        <end position="589"/>
    </location>
</feature>
<keyword evidence="4" id="KW-0433">Leucine-rich repeat</keyword>
<dbReference type="AlphaFoldDB" id="A0A1E5L0M3"/>
<comment type="caution">
    <text evidence="12">The sequence shown here is derived from an EMBL/GenBank/DDBJ whole genome shotgun (WGS) entry which is preliminary data.</text>
</comment>
<feature type="compositionally biased region" description="Low complexity" evidence="8">
    <location>
        <begin position="34"/>
        <end position="47"/>
    </location>
</feature>
<dbReference type="NCBIfam" id="TIGR01167">
    <property type="entry name" value="LPXTG_anchor"/>
    <property type="match status" value="1"/>
</dbReference>
<feature type="chain" id="PRO_5009180617" description="Gram-positive cocci surface proteins LPxTG domain-containing protein" evidence="10">
    <location>
        <begin position="27"/>
        <end position="662"/>
    </location>
</feature>
<dbReference type="InterPro" id="IPR001611">
    <property type="entry name" value="Leu-rich_rpt"/>
</dbReference>
<evidence type="ECO:0000256" key="7">
    <source>
        <dbReference type="ARBA" id="ARBA00023088"/>
    </source>
</evidence>
<evidence type="ECO:0000313" key="12">
    <source>
        <dbReference type="EMBL" id="OEH83666.1"/>
    </source>
</evidence>
<dbReference type="Pfam" id="PF09479">
    <property type="entry name" value="Flg_new"/>
    <property type="match status" value="1"/>
</dbReference>
<keyword evidence="9" id="KW-1133">Transmembrane helix</keyword>
<feature type="transmembrane region" description="Helical" evidence="9">
    <location>
        <begin position="638"/>
        <end position="656"/>
    </location>
</feature>
<dbReference type="Gene3D" id="3.80.10.10">
    <property type="entry name" value="Ribonuclease Inhibitor"/>
    <property type="match status" value="3"/>
</dbReference>
<feature type="region of interest" description="Disordered" evidence="8">
    <location>
        <begin position="34"/>
        <end position="73"/>
    </location>
</feature>
<dbReference type="Pfam" id="PF00746">
    <property type="entry name" value="Gram_pos_anchor"/>
    <property type="match status" value="1"/>
</dbReference>
<dbReference type="PANTHER" id="PTHR45752">
    <property type="entry name" value="LEUCINE-RICH REPEAT-CONTAINING"/>
    <property type="match status" value="1"/>
</dbReference>
<dbReference type="Proteomes" id="UP000095256">
    <property type="component" value="Unassembled WGS sequence"/>
</dbReference>
<dbReference type="OrthoDB" id="2195281at2"/>
<keyword evidence="9" id="KW-0472">Membrane</keyword>
<keyword evidence="3" id="KW-0964">Secreted</keyword>
<protein>
    <recommendedName>
        <fullName evidence="11">Gram-positive cocci surface proteins LPxTG domain-containing protein</fullName>
    </recommendedName>
</protein>
<dbReference type="EMBL" id="MIEK01000004">
    <property type="protein sequence ID" value="OEH83666.1"/>
    <property type="molecule type" value="Genomic_DNA"/>
</dbReference>
<feature type="signal peptide" evidence="10">
    <location>
        <begin position="1"/>
        <end position="26"/>
    </location>
</feature>
<evidence type="ECO:0000259" key="11">
    <source>
        <dbReference type="PROSITE" id="PS50847"/>
    </source>
</evidence>
<keyword evidence="6" id="KW-0677">Repeat</keyword>
<evidence type="ECO:0000256" key="10">
    <source>
        <dbReference type="SAM" id="SignalP"/>
    </source>
</evidence>
<evidence type="ECO:0000256" key="4">
    <source>
        <dbReference type="ARBA" id="ARBA00022614"/>
    </source>
</evidence>
<keyword evidence="2" id="KW-0134">Cell wall</keyword>
<dbReference type="InterPro" id="IPR013378">
    <property type="entry name" value="InlB-like_B-rpt"/>
</dbReference>
<feature type="compositionally biased region" description="Low complexity" evidence="8">
    <location>
        <begin position="592"/>
        <end position="607"/>
    </location>
</feature>
<dbReference type="Gene3D" id="2.60.40.4270">
    <property type="entry name" value="Listeria-Bacteroides repeat domain"/>
    <property type="match status" value="1"/>
</dbReference>
<dbReference type="SMART" id="SM00364">
    <property type="entry name" value="LRR_BAC"/>
    <property type="match status" value="7"/>
</dbReference>
<dbReference type="InterPro" id="IPR050715">
    <property type="entry name" value="LRR-SigEffector_domain"/>
</dbReference>
<evidence type="ECO:0000313" key="13">
    <source>
        <dbReference type="Proteomes" id="UP000095256"/>
    </source>
</evidence>
<evidence type="ECO:0000256" key="3">
    <source>
        <dbReference type="ARBA" id="ARBA00022525"/>
    </source>
</evidence>
<dbReference type="InterPro" id="IPR003591">
    <property type="entry name" value="Leu-rich_rpt_typical-subtyp"/>
</dbReference>
<dbReference type="InterPro" id="IPR042229">
    <property type="entry name" value="Listeria/Bacterioides_rpt_sf"/>
</dbReference>
<dbReference type="InterPro" id="IPR019931">
    <property type="entry name" value="LPXTG_anchor"/>
</dbReference>
<evidence type="ECO:0000256" key="2">
    <source>
        <dbReference type="ARBA" id="ARBA00022512"/>
    </source>
</evidence>
<dbReference type="PROSITE" id="PS51450">
    <property type="entry name" value="LRR"/>
    <property type="match status" value="4"/>
</dbReference>
<dbReference type="SUPFAM" id="SSF52058">
    <property type="entry name" value="L domain-like"/>
    <property type="match status" value="1"/>
</dbReference>
<dbReference type="SMART" id="SM00365">
    <property type="entry name" value="LRR_SD22"/>
    <property type="match status" value="6"/>
</dbReference>